<dbReference type="InterPro" id="IPR012337">
    <property type="entry name" value="RNaseH-like_sf"/>
</dbReference>
<dbReference type="Gene3D" id="3.30.420.10">
    <property type="entry name" value="Ribonuclease H-like superfamily/Ribonuclease H"/>
    <property type="match status" value="1"/>
</dbReference>
<dbReference type="PANTHER" id="PTHR46889:SF4">
    <property type="entry name" value="TRANSPOSASE INSO FOR INSERTION SEQUENCE ELEMENT IS911B-RELATED"/>
    <property type="match status" value="1"/>
</dbReference>
<dbReference type="OrthoDB" id="164322at2"/>
<dbReference type="EMBL" id="VIGC01000009">
    <property type="protein sequence ID" value="TQE96252.1"/>
    <property type="molecule type" value="Genomic_DNA"/>
</dbReference>
<dbReference type="NCBIfam" id="NF033516">
    <property type="entry name" value="transpos_IS3"/>
    <property type="match status" value="1"/>
</dbReference>
<dbReference type="GO" id="GO:0015074">
    <property type="term" value="P:DNA integration"/>
    <property type="evidence" value="ECO:0007669"/>
    <property type="project" value="InterPro"/>
</dbReference>
<dbReference type="Pfam" id="PF00665">
    <property type="entry name" value="rve"/>
    <property type="match status" value="1"/>
</dbReference>
<evidence type="ECO:0000259" key="2">
    <source>
        <dbReference type="PROSITE" id="PS50994"/>
    </source>
</evidence>
<name>A0A540VHT3_9CHLR</name>
<comment type="caution">
    <text evidence="3">The sequence shown here is derived from an EMBL/GenBank/DDBJ whole genome shotgun (WGS) entry which is preliminary data.</text>
</comment>
<dbReference type="InterPro" id="IPR036388">
    <property type="entry name" value="WH-like_DNA-bd_sf"/>
</dbReference>
<dbReference type="Proteomes" id="UP000317371">
    <property type="component" value="Unassembled WGS sequence"/>
</dbReference>
<dbReference type="InterPro" id="IPR001584">
    <property type="entry name" value="Integrase_cat-core"/>
</dbReference>
<dbReference type="PANTHER" id="PTHR46889">
    <property type="entry name" value="TRANSPOSASE INSF FOR INSERTION SEQUENCE IS3B-RELATED"/>
    <property type="match status" value="1"/>
</dbReference>
<dbReference type="PROSITE" id="PS50994">
    <property type="entry name" value="INTEGRASE"/>
    <property type="match status" value="1"/>
</dbReference>
<dbReference type="SUPFAM" id="SSF48295">
    <property type="entry name" value="TrpR-like"/>
    <property type="match status" value="1"/>
</dbReference>
<dbReference type="SUPFAM" id="SSF53098">
    <property type="entry name" value="Ribonuclease H-like"/>
    <property type="match status" value="1"/>
</dbReference>
<evidence type="ECO:0000313" key="4">
    <source>
        <dbReference type="Proteomes" id="UP000317371"/>
    </source>
</evidence>
<keyword evidence="4" id="KW-1185">Reference proteome</keyword>
<evidence type="ECO:0000313" key="3">
    <source>
        <dbReference type="EMBL" id="TQE96252.1"/>
    </source>
</evidence>
<reference evidence="3 4" key="1">
    <citation type="submission" date="2019-06" db="EMBL/GenBank/DDBJ databases">
        <title>Genome sequence of Litorilinea aerophila BAA-2444.</title>
        <authorList>
            <person name="Maclea K.S."/>
            <person name="Maurais E.G."/>
            <person name="Iannazzi L.C."/>
        </authorList>
    </citation>
    <scope>NUCLEOTIDE SEQUENCE [LARGE SCALE GENOMIC DNA]</scope>
    <source>
        <strain evidence="3 4">ATCC BAA-2444</strain>
    </source>
</reference>
<sequence>MIECTWRVKQMSKKRRRYSAEYKFKVALEAAKGTKTLAEIASETSVHPNQISQWKSQLLEDGAHVFSSNSARQQREFEKLESELYEQIGRLRMELEWLKKKLPASTEVKRAMIEPNHPDISIRRQCELLGLNRSTYYYAPAGESEFNLHLMRLIDEQYLKTPFYGWPRMTAYLQREGYAVNHKRVQRLMRIMDLQAIHPKRKTSVAGKGHKIYPYLLRGLEITQPNQVWSADITYVPMQHGFMYLVAILDWFSRYVLAWQLSNTLDGRFCLDALQQALLLSTLDIFNTDQGVQFTALEFTSCLEAAGVRISMDGRGRVFDNIFIERLWRSVKYEDIYLKDYASVPELDTGLDDYFQFYNHDRSHQSLGYRAPAEVHFA</sequence>
<proteinExistence type="predicted"/>
<dbReference type="Gene3D" id="1.10.10.10">
    <property type="entry name" value="Winged helix-like DNA-binding domain superfamily/Winged helix DNA-binding domain"/>
    <property type="match status" value="1"/>
</dbReference>
<dbReference type="GO" id="GO:0043565">
    <property type="term" value="F:sequence-specific DNA binding"/>
    <property type="evidence" value="ECO:0007669"/>
    <property type="project" value="InterPro"/>
</dbReference>
<dbReference type="InterPro" id="IPR048020">
    <property type="entry name" value="Transpos_IS3"/>
</dbReference>
<dbReference type="InParanoid" id="A0A540VHT3"/>
<dbReference type="Pfam" id="PF13276">
    <property type="entry name" value="HTH_21"/>
    <property type="match status" value="1"/>
</dbReference>
<gene>
    <name evidence="3" type="ORF">FKZ61_08815</name>
</gene>
<dbReference type="GO" id="GO:0004803">
    <property type="term" value="F:transposase activity"/>
    <property type="evidence" value="ECO:0007669"/>
    <property type="project" value="InterPro"/>
</dbReference>
<accession>A0A540VHT3</accession>
<dbReference type="InterPro" id="IPR002514">
    <property type="entry name" value="Transposase_8"/>
</dbReference>
<dbReference type="GO" id="GO:0006313">
    <property type="term" value="P:DNA transposition"/>
    <property type="evidence" value="ECO:0007669"/>
    <property type="project" value="InterPro"/>
</dbReference>
<dbReference type="AlphaFoldDB" id="A0A540VHT3"/>
<dbReference type="InterPro" id="IPR050900">
    <property type="entry name" value="Transposase_IS3/IS150/IS904"/>
</dbReference>
<dbReference type="InterPro" id="IPR025948">
    <property type="entry name" value="HTH-like_dom"/>
</dbReference>
<feature type="domain" description="Integrase catalytic" evidence="2">
    <location>
        <begin position="221"/>
        <end position="378"/>
    </location>
</feature>
<comment type="function">
    <text evidence="1">Involved in the transposition of the insertion sequence.</text>
</comment>
<dbReference type="InterPro" id="IPR036397">
    <property type="entry name" value="RNaseH_sf"/>
</dbReference>
<dbReference type="InterPro" id="IPR010921">
    <property type="entry name" value="Trp_repressor/repl_initiator"/>
</dbReference>
<organism evidence="3 4">
    <name type="scientific">Litorilinea aerophila</name>
    <dbReference type="NCBI Taxonomy" id="1204385"/>
    <lineage>
        <taxon>Bacteria</taxon>
        <taxon>Bacillati</taxon>
        <taxon>Chloroflexota</taxon>
        <taxon>Caldilineae</taxon>
        <taxon>Caldilineales</taxon>
        <taxon>Caldilineaceae</taxon>
        <taxon>Litorilinea</taxon>
    </lineage>
</organism>
<dbReference type="Pfam" id="PF01527">
    <property type="entry name" value="HTH_Tnp_1"/>
    <property type="match status" value="1"/>
</dbReference>
<protein>
    <submittedName>
        <fullName evidence="3">IS3 family transposase</fullName>
    </submittedName>
</protein>
<evidence type="ECO:0000256" key="1">
    <source>
        <dbReference type="ARBA" id="ARBA00002286"/>
    </source>
</evidence>